<evidence type="ECO:0000313" key="2">
    <source>
        <dbReference type="Proteomes" id="UP001595710"/>
    </source>
</evidence>
<organism evidence="1 2">
    <name type="scientific">Reinekea marina</name>
    <dbReference type="NCBI Taxonomy" id="1310421"/>
    <lineage>
        <taxon>Bacteria</taxon>
        <taxon>Pseudomonadati</taxon>
        <taxon>Pseudomonadota</taxon>
        <taxon>Gammaproteobacteria</taxon>
        <taxon>Oceanospirillales</taxon>
        <taxon>Saccharospirillaceae</taxon>
        <taxon>Reinekea</taxon>
    </lineage>
</organism>
<accession>A0ABV7WWE9</accession>
<protein>
    <submittedName>
        <fullName evidence="1">Uncharacterized protein</fullName>
    </submittedName>
</protein>
<dbReference type="RefSeq" id="WP_377363338.1">
    <property type="nucleotide sequence ID" value="NZ_JBHRYN010000021.1"/>
</dbReference>
<name>A0ABV7WWE9_9GAMM</name>
<keyword evidence="2" id="KW-1185">Reference proteome</keyword>
<comment type="caution">
    <text evidence="1">The sequence shown here is derived from an EMBL/GenBank/DDBJ whole genome shotgun (WGS) entry which is preliminary data.</text>
</comment>
<dbReference type="EMBL" id="JBHRYN010000021">
    <property type="protein sequence ID" value="MFC3702785.1"/>
    <property type="molecule type" value="Genomic_DNA"/>
</dbReference>
<sequence>MLSISEFLIKNSQLEISPIEKIERQIFINDGSYGNPEIECDGPIKIFFYNGDILSIEADTEKYSICISIGEHEEYGPSYKKIDISKNKFMKGVVGSSIASWNGYRLLGSTCEYPSEFALKITMSSGKEFYILYDDSDNYPDSIRISSELGLNNFEEIY</sequence>
<dbReference type="Proteomes" id="UP001595710">
    <property type="component" value="Unassembled WGS sequence"/>
</dbReference>
<proteinExistence type="predicted"/>
<gene>
    <name evidence="1" type="ORF">ACFOND_14180</name>
</gene>
<evidence type="ECO:0000313" key="1">
    <source>
        <dbReference type="EMBL" id="MFC3702785.1"/>
    </source>
</evidence>
<reference evidence="2" key="1">
    <citation type="journal article" date="2019" name="Int. J. Syst. Evol. Microbiol.">
        <title>The Global Catalogue of Microorganisms (GCM) 10K type strain sequencing project: providing services to taxonomists for standard genome sequencing and annotation.</title>
        <authorList>
            <consortium name="The Broad Institute Genomics Platform"/>
            <consortium name="The Broad Institute Genome Sequencing Center for Infectious Disease"/>
            <person name="Wu L."/>
            <person name="Ma J."/>
        </authorList>
    </citation>
    <scope>NUCLEOTIDE SEQUENCE [LARGE SCALE GENOMIC DNA]</scope>
    <source>
        <strain evidence="2">CECT 8288</strain>
    </source>
</reference>